<dbReference type="AlphaFoldDB" id="A0A7D9HQD1"/>
<dbReference type="OrthoDB" id="5861309at2759"/>
<dbReference type="InterPro" id="IPR027844">
    <property type="entry name" value="INTS15"/>
</dbReference>
<name>A0A7D9HQD1_PARCT</name>
<evidence type="ECO:0000313" key="1">
    <source>
        <dbReference type="EMBL" id="CAB3990915.1"/>
    </source>
</evidence>
<evidence type="ECO:0000313" key="2">
    <source>
        <dbReference type="Proteomes" id="UP001152795"/>
    </source>
</evidence>
<accession>A0A7D9HQD1</accession>
<dbReference type="PANTHER" id="PTHR14540">
    <property type="entry name" value="INTEGRATOR COMPLEX SUBUNIT 15"/>
    <property type="match status" value="1"/>
</dbReference>
<gene>
    <name evidence="1" type="ORF">PACLA_8A061327</name>
</gene>
<protein>
    <submittedName>
        <fullName evidence="1">Uncharacterized protein</fullName>
    </submittedName>
</protein>
<dbReference type="Proteomes" id="UP001152795">
    <property type="component" value="Unassembled WGS sequence"/>
</dbReference>
<keyword evidence="2" id="KW-1185">Reference proteome</keyword>
<organism evidence="1 2">
    <name type="scientific">Paramuricea clavata</name>
    <name type="common">Red gorgonian</name>
    <name type="synonym">Violescent sea-whip</name>
    <dbReference type="NCBI Taxonomy" id="317549"/>
    <lineage>
        <taxon>Eukaryota</taxon>
        <taxon>Metazoa</taxon>
        <taxon>Cnidaria</taxon>
        <taxon>Anthozoa</taxon>
        <taxon>Octocorallia</taxon>
        <taxon>Malacalcyonacea</taxon>
        <taxon>Plexauridae</taxon>
        <taxon>Paramuricea</taxon>
    </lineage>
</organism>
<dbReference type="EMBL" id="CACRXK020001752">
    <property type="protein sequence ID" value="CAB3990915.1"/>
    <property type="molecule type" value="Genomic_DNA"/>
</dbReference>
<sequence length="316" mass="35479">MLAKLVSMSVALECSAILECVAVWIMKHRSSLQDILDLIQAIIHDYCVLVPTSLPALESMVKHSALLASQFLTAVTLLYPMYKPKSQDEEMSAEDFDTEQSCLPPQSLLKLVANWITSQPGISLTPYPQTLAMLPNCRAPNQDMGVPAPTAPTSKLPLTPILGLVRWSILGPLCFLMRHHAQTSDQHKETMLVFSQLQYGVLQTFLTAKKQREEKDQESEIEPGEVMEEELDFRSLVTIHDLRGICMELLDIIKELPNEVPVELKDELVQVAVDRLAQIIQVAKSTDCLSGRKSEFSFIYPNLPRTRLLNLVLQSR</sequence>
<dbReference type="PANTHER" id="PTHR14540:SF2">
    <property type="entry name" value="INTEGRATOR COMPLEX SUBUNIT 15"/>
    <property type="match status" value="1"/>
</dbReference>
<dbReference type="Pfam" id="PF14964">
    <property type="entry name" value="INTS15"/>
    <property type="match status" value="1"/>
</dbReference>
<proteinExistence type="predicted"/>
<reference evidence="1" key="1">
    <citation type="submission" date="2020-04" db="EMBL/GenBank/DDBJ databases">
        <authorList>
            <person name="Alioto T."/>
            <person name="Alioto T."/>
            <person name="Gomez Garrido J."/>
        </authorList>
    </citation>
    <scope>NUCLEOTIDE SEQUENCE</scope>
    <source>
        <strain evidence="1">A484AB</strain>
    </source>
</reference>
<comment type="caution">
    <text evidence="1">The sequence shown here is derived from an EMBL/GenBank/DDBJ whole genome shotgun (WGS) entry which is preliminary data.</text>
</comment>